<organism evidence="1">
    <name type="scientific">anaerobic digester metagenome</name>
    <dbReference type="NCBI Taxonomy" id="1263854"/>
    <lineage>
        <taxon>unclassified sequences</taxon>
        <taxon>metagenomes</taxon>
        <taxon>ecological metagenomes</taxon>
    </lineage>
</organism>
<name>A0A485LXT8_9ZZZZ</name>
<gene>
    <name evidence="1" type="ORF">SCFA_20003</name>
</gene>
<evidence type="ECO:0008006" key="2">
    <source>
        <dbReference type="Google" id="ProtNLM"/>
    </source>
</evidence>
<protein>
    <recommendedName>
        <fullName evidence="2">JAB domain-containing protein</fullName>
    </recommendedName>
</protein>
<proteinExistence type="predicted"/>
<sequence>MMQLRMTDAVHKEMRSDLRRSHPFAYERVGYIFIKPAGGAVLVATGYEPVPDEFYIEDMTVGARIDHRGIALAMKRAGKNREGILHAHIHAGRGFPRFSRDDLADHPNLLRSFRNADSKMPHGFLLLSNDKMMARVWFPGKEAYLDIFRYTIVGLPLQYDWIGGHSSECTK</sequence>
<reference evidence="1" key="1">
    <citation type="submission" date="2019-03" db="EMBL/GenBank/DDBJ databases">
        <authorList>
            <person name="Hao L."/>
        </authorList>
    </citation>
    <scope>NUCLEOTIDE SEQUENCE</scope>
</reference>
<evidence type="ECO:0000313" key="1">
    <source>
        <dbReference type="EMBL" id="VFU13055.1"/>
    </source>
</evidence>
<dbReference type="EMBL" id="CAADRN010000112">
    <property type="protein sequence ID" value="VFU13055.1"/>
    <property type="molecule type" value="Genomic_DNA"/>
</dbReference>
<dbReference type="AlphaFoldDB" id="A0A485LXT8"/>
<accession>A0A485LXT8</accession>